<proteinExistence type="predicted"/>
<evidence type="ECO:0000313" key="2">
    <source>
        <dbReference type="EMBL" id="OQP41098.1"/>
    </source>
</evidence>
<sequence>MYKTTFLILAFSLPIVAFSQNGYLVLKKRHRPLRYFWKDSRITFQRNDGEWIHGIITNIHNDSFSLTRESIRYTLSGVDTTHYRGYIFSLKDIYALPTKKEMIVHDNNRVRVILGHEKFVWVRNGFIFQVAGAGYVVLNIANDLIQNEPPFEQEKLKGLAIGSAVFLIGTILHWSFYPHIRIGKKFHLEAVVISGM</sequence>
<feature type="transmembrane region" description="Helical" evidence="1">
    <location>
        <begin position="158"/>
        <end position="177"/>
    </location>
</feature>
<dbReference type="STRING" id="354355.SAMN05660816_03848"/>
<name>A0A1V9E4R1_9BACT</name>
<keyword evidence="3" id="KW-1185">Reference proteome</keyword>
<organism evidence="2 3">
    <name type="scientific">Niastella yeongjuensis</name>
    <dbReference type="NCBI Taxonomy" id="354355"/>
    <lineage>
        <taxon>Bacteria</taxon>
        <taxon>Pseudomonadati</taxon>
        <taxon>Bacteroidota</taxon>
        <taxon>Chitinophagia</taxon>
        <taxon>Chitinophagales</taxon>
        <taxon>Chitinophagaceae</taxon>
        <taxon>Niastella</taxon>
    </lineage>
</organism>
<feature type="transmembrane region" description="Helical" evidence="1">
    <location>
        <begin position="119"/>
        <end position="138"/>
    </location>
</feature>
<keyword evidence="1" id="KW-0812">Transmembrane</keyword>
<protein>
    <submittedName>
        <fullName evidence="2">Uncharacterized protein</fullName>
    </submittedName>
</protein>
<evidence type="ECO:0000313" key="3">
    <source>
        <dbReference type="Proteomes" id="UP000192610"/>
    </source>
</evidence>
<dbReference type="Proteomes" id="UP000192610">
    <property type="component" value="Unassembled WGS sequence"/>
</dbReference>
<reference evidence="3" key="1">
    <citation type="submission" date="2016-04" db="EMBL/GenBank/DDBJ databases">
        <authorList>
            <person name="Chen L."/>
            <person name="Zhuang W."/>
            <person name="Wang G."/>
        </authorList>
    </citation>
    <scope>NUCLEOTIDE SEQUENCE [LARGE SCALE GENOMIC DNA]</scope>
    <source>
        <strain evidence="3">17621</strain>
    </source>
</reference>
<feature type="transmembrane region" description="Helical" evidence="1">
    <location>
        <begin position="6"/>
        <end position="26"/>
    </location>
</feature>
<dbReference type="EMBL" id="LVXG01000067">
    <property type="protein sequence ID" value="OQP41098.1"/>
    <property type="molecule type" value="Genomic_DNA"/>
</dbReference>
<comment type="caution">
    <text evidence="2">The sequence shown here is derived from an EMBL/GenBank/DDBJ whole genome shotgun (WGS) entry which is preliminary data.</text>
</comment>
<evidence type="ECO:0000256" key="1">
    <source>
        <dbReference type="SAM" id="Phobius"/>
    </source>
</evidence>
<accession>A0A1V9E4R1</accession>
<dbReference type="RefSeq" id="WP_081204105.1">
    <property type="nucleotide sequence ID" value="NZ_FOCZ01000007.1"/>
</dbReference>
<keyword evidence="1" id="KW-1133">Transmembrane helix</keyword>
<dbReference type="AlphaFoldDB" id="A0A1V9E4R1"/>
<dbReference type="OrthoDB" id="671728at2"/>
<gene>
    <name evidence="2" type="ORF">A4H97_16005</name>
</gene>
<keyword evidence="1" id="KW-0472">Membrane</keyword>